<organism evidence="2 3">
    <name type="scientific">Klebsiella pneumoniae</name>
    <dbReference type="NCBI Taxonomy" id="573"/>
    <lineage>
        <taxon>Bacteria</taxon>
        <taxon>Pseudomonadati</taxon>
        <taxon>Pseudomonadota</taxon>
        <taxon>Gammaproteobacteria</taxon>
        <taxon>Enterobacterales</taxon>
        <taxon>Enterobacteriaceae</taxon>
        <taxon>Klebsiella/Raoultella group</taxon>
        <taxon>Klebsiella</taxon>
        <taxon>Klebsiella pneumoniae complex</taxon>
    </lineage>
</organism>
<evidence type="ECO:0000313" key="3">
    <source>
        <dbReference type="Proteomes" id="UP000251088"/>
    </source>
</evidence>
<dbReference type="InterPro" id="IPR036162">
    <property type="entry name" value="Resolvase-like_N_sf"/>
</dbReference>
<dbReference type="Pfam" id="PF00239">
    <property type="entry name" value="Resolvase"/>
    <property type="match status" value="1"/>
</dbReference>
<proteinExistence type="predicted"/>
<dbReference type="GO" id="GO:0003677">
    <property type="term" value="F:DNA binding"/>
    <property type="evidence" value="ECO:0007669"/>
    <property type="project" value="InterPro"/>
</dbReference>
<sequence>MLQMFSSFAEFEKSRIIERTKEGLERAKQEGKILGRPVATETRRRVQEAREQGLSQSKAAQSLGLGIATIKRYWNI</sequence>
<dbReference type="EMBL" id="UAWN01000012">
    <property type="protein sequence ID" value="SQC15039.1"/>
    <property type="molecule type" value="Genomic_DNA"/>
</dbReference>
<evidence type="ECO:0000313" key="2">
    <source>
        <dbReference type="EMBL" id="SQC15039.1"/>
    </source>
</evidence>
<dbReference type="AlphaFoldDB" id="A0A2X3ERW9"/>
<dbReference type="PROSITE" id="PS51736">
    <property type="entry name" value="RECOMBINASES_3"/>
    <property type="match status" value="1"/>
</dbReference>
<dbReference type="Proteomes" id="UP000251088">
    <property type="component" value="Unassembled WGS sequence"/>
</dbReference>
<reference evidence="2 3" key="1">
    <citation type="submission" date="2018-06" db="EMBL/GenBank/DDBJ databases">
        <authorList>
            <consortium name="Pathogen Informatics"/>
            <person name="Doyle S."/>
        </authorList>
    </citation>
    <scope>NUCLEOTIDE SEQUENCE [LARGE SCALE GENOMIC DNA]</scope>
    <source>
        <strain evidence="2 3">NCTC9128</strain>
    </source>
</reference>
<accession>A0A2X3ERW9</accession>
<dbReference type="GO" id="GO:0000150">
    <property type="term" value="F:DNA strand exchange activity"/>
    <property type="evidence" value="ECO:0007669"/>
    <property type="project" value="InterPro"/>
</dbReference>
<dbReference type="SUPFAM" id="SSF53041">
    <property type="entry name" value="Resolvase-like"/>
    <property type="match status" value="1"/>
</dbReference>
<dbReference type="InterPro" id="IPR006119">
    <property type="entry name" value="Resolv_N"/>
</dbReference>
<dbReference type="Gene3D" id="6.10.250.10">
    <property type="match status" value="1"/>
</dbReference>
<evidence type="ECO:0000259" key="1">
    <source>
        <dbReference type="PROSITE" id="PS51736"/>
    </source>
</evidence>
<name>A0A2X3ERW9_KLEPN</name>
<protein>
    <submittedName>
        <fullName evidence="2">DNA invertase</fullName>
    </submittedName>
</protein>
<gene>
    <name evidence="2" type="primary">hin_2</name>
    <name evidence="2" type="ORF">NCTC9128_03144</name>
</gene>
<feature type="domain" description="Resolvase/invertase-type recombinase catalytic" evidence="1">
    <location>
        <begin position="1"/>
        <end position="31"/>
    </location>
</feature>